<feature type="domain" description="Rhodanese" evidence="3">
    <location>
        <begin position="171"/>
        <end position="204"/>
    </location>
</feature>
<organism evidence="4 5">
    <name type="scientific">Lentzea sokolovensis</name>
    <dbReference type="NCBI Taxonomy" id="3095429"/>
    <lineage>
        <taxon>Bacteria</taxon>
        <taxon>Bacillati</taxon>
        <taxon>Actinomycetota</taxon>
        <taxon>Actinomycetes</taxon>
        <taxon>Pseudonocardiales</taxon>
        <taxon>Pseudonocardiaceae</taxon>
        <taxon>Lentzea</taxon>
    </lineage>
</organism>
<dbReference type="Proteomes" id="UP001285352">
    <property type="component" value="Unassembled WGS sequence"/>
</dbReference>
<reference evidence="4 5" key="1">
    <citation type="submission" date="2023-11" db="EMBL/GenBank/DDBJ databases">
        <title>Lentzea sokolovensis, sp. nov., Lentzea kristufkii, sp. nov., and Lentzea miocenensis, sp. nov., rare actinobacteria from Sokolov Coal Basin, Miocene lacustrine sediment, Czech Republic.</title>
        <authorList>
            <person name="Lara A."/>
            <person name="Kotroba L."/>
            <person name="Nouioui I."/>
            <person name="Neumann-Schaal M."/>
            <person name="Mast Y."/>
            <person name="Chronakova A."/>
        </authorList>
    </citation>
    <scope>NUCLEOTIDE SEQUENCE [LARGE SCALE GENOMIC DNA]</scope>
    <source>
        <strain evidence="4 5">BCCO 10_0061</strain>
    </source>
</reference>
<dbReference type="InterPro" id="IPR001763">
    <property type="entry name" value="Rhodanese-like_dom"/>
</dbReference>
<evidence type="ECO:0000256" key="1">
    <source>
        <dbReference type="ARBA" id="ARBA00001933"/>
    </source>
</evidence>
<protein>
    <submittedName>
        <fullName evidence="4">Pyridoxal-phosphate dependent enzyme</fullName>
    </submittedName>
</protein>
<dbReference type="SUPFAM" id="SSF53686">
    <property type="entry name" value="Tryptophan synthase beta subunit-like PLP-dependent enzymes"/>
    <property type="match status" value="1"/>
</dbReference>
<gene>
    <name evidence="4" type="ORF">SK854_33715</name>
</gene>
<dbReference type="InterPro" id="IPR036052">
    <property type="entry name" value="TrpB-like_PALP_sf"/>
</dbReference>
<evidence type="ECO:0000256" key="2">
    <source>
        <dbReference type="ARBA" id="ARBA00022898"/>
    </source>
</evidence>
<keyword evidence="5" id="KW-1185">Reference proteome</keyword>
<name>A0ABU4V5Q3_9PSEU</name>
<sequence>MACLLCGAVEEPSLQHRCAHCGGALEPRYRSERLAPRTAGLTPERTYFEHLPLGSADVLDDGVSVSTPCRPAPVLGAAIGVPHLWIKDESVQPTGSTKDRLASVVLAVLRQSGVTEFVASSTGNSSTALARAVQRDPAMRAHFFCGREFLAYQGFTPDARIRLSVVDGTYAQAKAAAREFGRTEGVHLEGGFFNWARREGLKLAYLEAIDQMESTPDVVVQAVSSGMGMVAADKAVREYSESGRVDRVPRYLMVQQSSCAPMAHAWARGARELSDSDRVENPEGLATAILLGDGRPYYPYLAGIVARAGGAIVAVGRQDLIDCRAMLVDLEGVDVCYASAATIAGIRAEAAAGRITPDDTVLAVLTGKLRPN</sequence>
<comment type="caution">
    <text evidence="4">The sequence shown here is derived from an EMBL/GenBank/DDBJ whole genome shotgun (WGS) entry which is preliminary data.</text>
</comment>
<comment type="cofactor">
    <cofactor evidence="1">
        <name>pyridoxal 5'-phosphate</name>
        <dbReference type="ChEBI" id="CHEBI:597326"/>
    </cofactor>
</comment>
<dbReference type="Gene3D" id="3.40.50.1100">
    <property type="match status" value="2"/>
</dbReference>
<dbReference type="EMBL" id="JAXAVU010000013">
    <property type="protein sequence ID" value="MDX8147111.1"/>
    <property type="molecule type" value="Genomic_DNA"/>
</dbReference>
<keyword evidence="2" id="KW-0663">Pyridoxal phosphate</keyword>
<evidence type="ECO:0000313" key="5">
    <source>
        <dbReference type="Proteomes" id="UP001285352"/>
    </source>
</evidence>
<proteinExistence type="predicted"/>
<evidence type="ECO:0000313" key="4">
    <source>
        <dbReference type="EMBL" id="MDX8147111.1"/>
    </source>
</evidence>
<dbReference type="Pfam" id="PF00291">
    <property type="entry name" value="PALP"/>
    <property type="match status" value="1"/>
</dbReference>
<accession>A0ABU4V5Q3</accession>
<dbReference type="InterPro" id="IPR001926">
    <property type="entry name" value="TrpB-like_PALP"/>
</dbReference>
<dbReference type="RefSeq" id="WP_319979169.1">
    <property type="nucleotide sequence ID" value="NZ_JAXAVU010000013.1"/>
</dbReference>
<dbReference type="PROSITE" id="PS50206">
    <property type="entry name" value="RHODANESE_3"/>
    <property type="match status" value="1"/>
</dbReference>
<evidence type="ECO:0000259" key="3">
    <source>
        <dbReference type="PROSITE" id="PS50206"/>
    </source>
</evidence>